<sequence length="514" mass="49810">MTSMIVLADAGDPRPGSGRVPAQDRSKAGSAFDAALGAATKHNGAKAERHGHGKAADASAEKADGKNAADGAEAAAAQAIAEAEASAIAADPAIEGVDGSEISMPDDGGNTDAEGAKSLSSLLPDLRAVEAARVSQDAAAALTAAAQTRAAGDDGVQAALGSNASAAGLSPTMRLAKVLAASLGSADAQAHGANRADAASAKDANAAVETEALPMPTDDGVALASTPGAEIARAADAATLRAAAALRPADAGIATAKIDVVAMRTHFEPHRHDPVLVGDESGASSDDFAGRDEKGADELLSALGGAKSSAKASFEAGFGGQGGYGSPSSQIASAVASLVDPRDGHSSARGASEAGVLRYQAGGAALKSIRIQLQPEHLGKVDVSLRMVRGELAVEIATPLDATAAILSEDADGLKSLLRRAGFTLDDAAVTIVVRDLAASAPASTSSAGNAGGAGRDGSGQAGQGGSADGGSAGGGASGGESRRETGGREPGATRATAAGGADAPARSGGSLYL</sequence>
<keyword evidence="1" id="KW-0966">Cell projection</keyword>
<name>A0ACD4NT02_9HYPH</name>
<reference evidence="1" key="1">
    <citation type="submission" date="2022-11" db="EMBL/GenBank/DDBJ databases">
        <title>beta-Carotene-producing bacterium, Jeongeuplla avenae sp. nov., alleviates the salt stress of Arabidopsis seedlings.</title>
        <authorList>
            <person name="Jiang L."/>
            <person name="Lee J."/>
        </authorList>
    </citation>
    <scope>NUCLEOTIDE SEQUENCE</scope>
    <source>
        <strain evidence="1">DY_R2A_6</strain>
    </source>
</reference>
<proteinExistence type="predicted"/>
<dbReference type="EMBL" id="CP113520">
    <property type="protein sequence ID" value="WAJ29976.1"/>
    <property type="molecule type" value="Genomic_DNA"/>
</dbReference>
<keyword evidence="2" id="KW-1185">Reference proteome</keyword>
<organism evidence="1 2">
    <name type="scientific">Antarcticirhabdus aurantiaca</name>
    <dbReference type="NCBI Taxonomy" id="2606717"/>
    <lineage>
        <taxon>Bacteria</taxon>
        <taxon>Pseudomonadati</taxon>
        <taxon>Pseudomonadota</taxon>
        <taxon>Alphaproteobacteria</taxon>
        <taxon>Hyphomicrobiales</taxon>
        <taxon>Aurantimonadaceae</taxon>
        <taxon>Antarcticirhabdus</taxon>
    </lineage>
</organism>
<protein>
    <submittedName>
        <fullName evidence="1">Flagellar hook-length control protein FliK</fullName>
    </submittedName>
</protein>
<evidence type="ECO:0000313" key="2">
    <source>
        <dbReference type="Proteomes" id="UP001163223"/>
    </source>
</evidence>
<keyword evidence="1" id="KW-0969">Cilium</keyword>
<gene>
    <name evidence="1" type="ORF">OXU80_07130</name>
</gene>
<evidence type="ECO:0000313" key="1">
    <source>
        <dbReference type="EMBL" id="WAJ29976.1"/>
    </source>
</evidence>
<dbReference type="Proteomes" id="UP001163223">
    <property type="component" value="Chromosome"/>
</dbReference>
<accession>A0ACD4NT02</accession>
<keyword evidence="1" id="KW-0282">Flagellum</keyword>